<feature type="compositionally biased region" description="Basic and acidic residues" evidence="1">
    <location>
        <begin position="1745"/>
        <end position="1759"/>
    </location>
</feature>
<feature type="compositionally biased region" description="Basic and acidic residues" evidence="1">
    <location>
        <begin position="3514"/>
        <end position="3526"/>
    </location>
</feature>
<dbReference type="Pfam" id="PF25039">
    <property type="entry name" value="BLTP1_M"/>
    <property type="match status" value="2"/>
</dbReference>
<dbReference type="Proteomes" id="UP000594262">
    <property type="component" value="Unplaced"/>
</dbReference>
<dbReference type="InterPro" id="IPR047104">
    <property type="entry name" value="BLTP1_N"/>
</dbReference>
<dbReference type="InterPro" id="IPR056742">
    <property type="entry name" value="BLTP1_C"/>
</dbReference>
<feature type="compositionally biased region" description="Polar residues" evidence="1">
    <location>
        <begin position="2505"/>
        <end position="2515"/>
    </location>
</feature>
<feature type="compositionally biased region" description="Polar residues" evidence="1">
    <location>
        <begin position="1268"/>
        <end position="1277"/>
    </location>
</feature>
<feature type="region of interest" description="Disordered" evidence="1">
    <location>
        <begin position="3362"/>
        <end position="3393"/>
    </location>
</feature>
<feature type="compositionally biased region" description="Basic and acidic residues" evidence="1">
    <location>
        <begin position="2165"/>
        <end position="2176"/>
    </location>
</feature>
<dbReference type="PANTHER" id="PTHR31640:SF1">
    <property type="entry name" value="BRIDGE-LIKE LIPID TRANSFER PROTEIN FAMILY MEMBER 1"/>
    <property type="match status" value="1"/>
</dbReference>
<keyword evidence="2" id="KW-0472">Membrane</keyword>
<feature type="compositionally biased region" description="Basic and acidic residues" evidence="1">
    <location>
        <begin position="1890"/>
        <end position="1901"/>
    </location>
</feature>
<reference evidence="4" key="1">
    <citation type="submission" date="2021-01" db="UniProtKB">
        <authorList>
            <consortium name="EnsemblMetazoa"/>
        </authorList>
    </citation>
    <scope>IDENTIFICATION</scope>
</reference>
<dbReference type="PANTHER" id="PTHR31640">
    <property type="entry name" value="TRANSMEMBRANE PROTEIN KIAA1109"/>
    <property type="match status" value="1"/>
</dbReference>
<dbReference type="Pfam" id="PF25040">
    <property type="entry name" value="BLTP1_C"/>
    <property type="match status" value="4"/>
</dbReference>
<feature type="region of interest" description="Disordered" evidence="1">
    <location>
        <begin position="1847"/>
        <end position="1907"/>
    </location>
</feature>
<dbReference type="Pfam" id="PF20413">
    <property type="entry name" value="BLTP1_N"/>
    <property type="match status" value="2"/>
</dbReference>
<feature type="region of interest" description="Disordered" evidence="1">
    <location>
        <begin position="3503"/>
        <end position="3538"/>
    </location>
</feature>
<feature type="compositionally biased region" description="Polar residues" evidence="1">
    <location>
        <begin position="3378"/>
        <end position="3393"/>
    </location>
</feature>
<dbReference type="RefSeq" id="XP_066935762.1">
    <property type="nucleotide sequence ID" value="XM_067079661.1"/>
</dbReference>
<organism evidence="4 5">
    <name type="scientific">Clytia hemisphaerica</name>
    <dbReference type="NCBI Taxonomy" id="252671"/>
    <lineage>
        <taxon>Eukaryota</taxon>
        <taxon>Metazoa</taxon>
        <taxon>Cnidaria</taxon>
        <taxon>Hydrozoa</taxon>
        <taxon>Hydroidolina</taxon>
        <taxon>Leptothecata</taxon>
        <taxon>Obeliida</taxon>
        <taxon>Clytiidae</taxon>
        <taxon>Clytia</taxon>
    </lineage>
</organism>
<feature type="region of interest" description="Disordered" evidence="1">
    <location>
        <begin position="3979"/>
        <end position="4009"/>
    </location>
</feature>
<keyword evidence="2" id="KW-1133">Transmembrane helix</keyword>
<feature type="region of interest" description="Disordered" evidence="1">
    <location>
        <begin position="1745"/>
        <end position="1794"/>
    </location>
</feature>
<feature type="region of interest" description="Disordered" evidence="1">
    <location>
        <begin position="3451"/>
        <end position="3476"/>
    </location>
</feature>
<evidence type="ECO:0000256" key="2">
    <source>
        <dbReference type="SAM" id="Phobius"/>
    </source>
</evidence>
<dbReference type="InterPro" id="IPR033616">
    <property type="entry name" value="BLTP1"/>
</dbReference>
<feature type="region of interest" description="Disordered" evidence="1">
    <location>
        <begin position="1244"/>
        <end position="1277"/>
    </location>
</feature>
<keyword evidence="2" id="KW-0812">Transmembrane</keyword>
<feature type="region of interest" description="Disordered" evidence="1">
    <location>
        <begin position="1417"/>
        <end position="1454"/>
    </location>
</feature>
<dbReference type="OrthoDB" id="6021490at2759"/>
<proteinExistence type="predicted"/>
<name>A0A7M5XA76_9CNID</name>
<feature type="compositionally biased region" description="Low complexity" evidence="1">
    <location>
        <begin position="2193"/>
        <end position="2205"/>
    </location>
</feature>
<evidence type="ECO:0000313" key="5">
    <source>
        <dbReference type="Proteomes" id="UP000594262"/>
    </source>
</evidence>
<feature type="compositionally biased region" description="Polar residues" evidence="1">
    <location>
        <begin position="3503"/>
        <end position="3513"/>
    </location>
</feature>
<feature type="compositionally biased region" description="Polar residues" evidence="1">
    <location>
        <begin position="1296"/>
        <end position="1306"/>
    </location>
</feature>
<feature type="region of interest" description="Disordered" evidence="1">
    <location>
        <begin position="1289"/>
        <end position="1310"/>
    </location>
</feature>
<dbReference type="InterPro" id="IPR056741">
    <property type="entry name" value="BLTP1_M"/>
</dbReference>
<feature type="compositionally biased region" description="Acidic residues" evidence="1">
    <location>
        <begin position="1853"/>
        <end position="1868"/>
    </location>
</feature>
<evidence type="ECO:0000313" key="4">
    <source>
        <dbReference type="EnsemblMetazoa" id="CLYHEMP020059.2"/>
    </source>
</evidence>
<feature type="region of interest" description="Disordered" evidence="1">
    <location>
        <begin position="4151"/>
        <end position="4177"/>
    </location>
</feature>
<protein>
    <recommendedName>
        <fullName evidence="3">Bridge-like lipid transfer protein family member 1 C-terminal domain-containing protein</fullName>
    </recommendedName>
</protein>
<feature type="compositionally biased region" description="Low complexity" evidence="1">
    <location>
        <begin position="3736"/>
        <end position="3749"/>
    </location>
</feature>
<dbReference type="EnsemblMetazoa" id="CLYHEMT020059.2">
    <property type="protein sequence ID" value="CLYHEMP020059.2"/>
    <property type="gene ID" value="CLYHEMG020059"/>
</dbReference>
<feature type="domain" description="Bridge-like lipid transfer protein family member 1 C-terminal" evidence="3">
    <location>
        <begin position="4000"/>
        <end position="4663"/>
    </location>
</feature>
<feature type="compositionally biased region" description="Low complexity" evidence="1">
    <location>
        <begin position="3982"/>
        <end position="3996"/>
    </location>
</feature>
<sequence>MSTGNYSSNIIPTTIQPNETNGNSIVNESFDFKNNPGLVFVLVACCLTGLWLYFITFYNSRLFAIIITKLLRRFYLKDGCLYIGSLSFSILSGKFMFRDVKYVTKDFSIQVVDGLAILKWWLVFKEPEANYYKEVLRDTKKLEIGKCRLNLQLNGLEFHLFNRSDLYNRIEEILKCERYGDARKSVQSLDVLNDATVNQTTDTEDTYNVWRDLFPVIRCGIRSGKLAIGNRLLENTFWIHFNTANATYSMPDAPCSLDHFTHYIHTQCSDIRMLLSKSPGYKGKTSDPPRWRNQDFTILHSGEAKITYYMDAAGLFPVEIDEEPESDPQWGIGIVFTKRAEINYGPWADLQRDALQKYFLPNDFQELPVTKPLEAEQRRLHTGLDVNIEFQEGASIEILFTRNEETVAIHIVCGDQNKGGEKPKPSVIHYHQPWMVNEYGYMTNIFVQLQEVEATTSLKFRKFLESDTIEVEINMAIPRMWNHFQHWTCELCFVKATMYFVWEHVDYMTDLINEWSVTTPPDIASFVPYEWEFNFYFRDFELILLVNQFNWVDCTNEDENSELALCGENLDINFVLPFTHYQPEKSEMKFFFRGETIMLRTFIPESNTIRRSVISLAKNSDRHMYPKASAKQQNTAEFDQPDSLDMYDEVDSGVSLEDQLSKGWRRRTAGSNVWIDVWSVPVIILNLFYKYYPMVSQDETTTRINEQCGIKNDAKEPLGLSPDQFTIELEAGPSAIRVLGYFWRQFFLGFKGNYFGLFQEMNEFNTNREIILSTTTSSFSNVNKEPSTTDVTKDMRHYRPLEVNLTIVLLDLQAELSMHTSPDVSSPQAYADRLTFEMHKTYQETRLQLIVSPVTVIVQDQLKKANDSSHLTRGFLTLTGVQFRGHAMFSDKDLPLGQDTIEYAWLVEVQLGHLKGKMTPSQLQMLTLWADTFLLHVTDEENDILNPDPVTKCHHMLHQEDCQQSKDGELCPEEESVKYKMVRFSLESLNFFLVEAECACNIQASPVRFASCNSKSDRINDGGSLFINEIFIRQFVQQLNMNYVETVKPSYAPSHSNNWVEVGVVGLGPITVDIQESSIDKTSCHQQIKFLTFHDRCTKRLWFIWNVEELRGKLAVDRCKRKICGCVGGCNFFGKNANGVRFFTNQNLDASSGAYNRYGSESLWGGGHSEMGSNVKEHLLRRSGYLSTSTSVVGSAGKLSANNIQQSRGTSFSSKIYGSGIDSVDQSGRSLSYIGQIRRDSSVRDTDSKLGFGRSRSIMDTDSMPMNEMNSAGSESTFYSCNSEQELEIKSRRSGKTASQTSLKSDGSTESYVSAVSSSGDLLEEDNAGDFVDAPMVDSIYLDPLVQPGLLSAYTSYMQPVKCINWRQSIPNGLKKKFSLLKNLKVIIPPGHRSSSPSLPNFNPSLQGKLPFSIQKTSVEDSNKKSNNSQFNEPESHVLNKSETSSSQHHNEDKKSAITMKFHQEVSLIVTPLLMDVTERFVTSLSPLSKSRHLCHLLDAIHSKCIEKSKQKFKEQTLFEIITYQSKEQVEKELSTKTHNEKLAIDILLPELKLLFFQISGERYTPSEQSSLSAKCGSEYSYDFDVRNSDSSLFAAVLTNLKLKAFLKNDDPAMFHCASRICQKLNDLNGPVITSDIIETLKKRSISDYTIFSGDLQSLKMQLLHLEGPSDKESKFTSIAREKTRIDFLVRKGGNLYGDNVSVVDSPKLDEFGEIIFEAGMNEITLSGSLRTELNSECFEEEKKEETMKASHTQEKINITRENSVNNRKQSTSQQPKETVLNLEDPPQPSIDDQDENVFFEEIDEKDAIQLRMLKKKTPYEPLGSDSTISSAASSFAQKSTSTRKGYVALDIDPGEAGDVSDLDDDETPSSLFSGSDHTRGSRRSSTFNKESRNQESKKDLNATTKNPIIKKTATGGLNVAKVWINLAAPTHLQSYQTDTEQDVNLVMVLVPAASCWIPSTVECIKAFEMLATQRVHWNYTVLSALMGQGLPESGKLLKKIHISGAATQLSRFLQEEASSQLINALRRQTVGHRFQNLATSLENESGIPPKAVLEKGLYALARQWKTVIVGAEGVQNIFVSTNRRTKKPVVGRGNLPAKHLEYLSREHAESTPSVTVRDGNANRAQDEIVDVLIEENDIPLKNFDTTHTEADVLLQSSDSGDSSDTDHEEPNNKRESLKRHQKKEQTLYDWMSKSPASSSAVQSPMREQSNKTHPTTAALEDDKPEDNVFNLETDKQDVGMDQIYALRAKSPVVSVPTSGMQLAEATEVFVAILTSIGLKKVHYEADFLVENTFRSVASIEEFEVTLLTSTSSSEGEHKRDTPPVFVLNKLQILLNGTQKPSITTTPVHQENLATDVVFSVSVANIHQHVNFALVRLILQVIETLDVIKEEEKFAAKEKSEQKEKNGFDWKNLKSPLSSPGEALPKCWRNMYNVMNLYTTQPGLASLALPPNPSAALQSREYSSSQKGVPDIIRAGKVLLSVTEQTFDPLTPPAASTSKEKPSHSESTTSKMNTATKERKQSVENASNVKKTLSVTGTVAIKKAQVTASISGLELCFEMRNLNGSLYRNKQTNNNVAVVDPFKKKEAPNNKLLISLHLDRLKINLIESVRALKDSHHHFLHEEQPDLRISRTLLTCKIYRSHGLHSNFDKHGVNERGHQHSLFSIGPIAVDIPQHPGALRSTVTRFSKRLQKHFIEFDDYRASRREVPVPLTTNIDVTSMKDSLASISSSASFRVTSNSILISAALLPSLRVEYKIEQINAWGNLSSKARFFCDLPYHVLSFNTKVHVVPLPPTTHIDLPRIKVEGHYLEIHQDSTTVNDYTTTAPTSNTRSHGYLSVSVNIGSLEQNLTTDLLNHIIFFQKGFVKEINEVVEVVDNTEQVPLLHRTRSANVEETKQQPQQVVPMIYSIKVALQGIQVTATTPSNTGIRLKTGELTMEITNQNPSSSVLNMPYNPVKVYGQAQVDINIALGFFNKNSYSSNENIYSVYANFDTSLGISNLLKEKQHTTSNMDKETILITLSKPQLFVMPSAVDKGVLVYLHYKNAYEYWMEQRAVLKTEFPAVAEHILNKLPQQANMDELSSYLILQVTVEGLGVCLPIKEVQPQERNTNNLSLNTQNNFADTEPGPALLVTAFEASVTCCSSGSFVSTGHFKKFCLRLADNFNHMENTWSLNDEDIMNTYIIPEGTYQLCSRTILPETPTEGAQKPGKWIMTLFWKMCGVDVHLDTNIGKRLSALIKALTTLTGESDVADISSVAEDFETLKEKTPDTHLDGAVAQDLIDGEGEKKATRKMSLNLQNHWEEDSLEKQLLIQTTLVNELRRDGAHPEIIKREVKQLQEIENLLSKEFFKDVKKRFRRKTRRSTMDTSWRRRSFSRSSTHLQPGSNSANKLVRSKSQISHKRSISLIESTKSTADEIDGPFVESIDTEPLPPIIKPAIRKLNLEDYSEDLPPKAPTQVKFSDSTHDLRSENSDTNRSTAVPAAEALDFEFNMVIDIESGKCTLHSSSTENLETTPNKDTEKPRRTSDTTDMPPPQRNRMLRPMRSVGNILNTNNPPSTTEHTLLLIPGVKVRLYYLSKFTSETKNISTDLDNLSVTGSTINRPLLSKSATLNASVQVESLSKETIVKPSLLDYLEKAFEPIMMKDVEDTNQSIDNESTVGTGSMLSSSGSSLYSFPVDVVVLIRVQPSDIRFSCFPISKVECLLRIPSLDFAITSTPPKQPSSGCPGLRKKPGRPRTSTSSSYQSNTSTETSEVKSGTSFTVCLAKFSFCIFHPYGKQYGSSADTRVGSAMFSDRRKDSRASRNQQMSGRKDSLSLNVEFIKFNLSRNTIKNLDDQKTSVQISAICDIGSAAFNYDMRRLNEILDVPKAWYKRSLMQRIFLGKEGALATQNTMNQSNKATPSEPSQPKPVVEPILPAAQETPKTNRGNRTPVMTHRRAVSSGTTFLSNLIASPFPAPKSANIARNDSMYLFDFIGSNSKDSKTNTTTMNDSSSSVSDPDVDEIDGPENVSTSPIAEWETRVIIAVNVSRVDVSTNMGNTMGQATWSTNDLRTNASVLINNIGLSSASIDLSVRQGALDAHGGVIGGYIEVYEIAVDGKFVENYGDTPFHYANIAMSKGEVRLDYMGSSIVMASLSSFSCKLEDHWLIPENLSEQNSGESARSGDTSFNSSVSTSTTKESGNAAELKSCEIYINCDTRWDDLQIIISRSTATDLAKMVVKLQDFLDQQHRSGIRALHTLSQSNTPGGGGGYYSSINMQKVPEENEMESENEPILKYQHWIELMNGLYGLQLNNLPARIPDRNVVLGGRLSLCGNFASLACFHGANFRTQNWGLFTVCEPSLQFTSETRVVEKSCQVMRAACVHDVTFKLGKSEKHTITERRKSTVNMYDFMATVRRVSRGRRNPPALGAPVQEWLNFVNTTSDDEIPMKASSSKKEEVSEKYSLTKGQGGSRKVSFAPKVRYENESEVILALPRLKVQLTTEHDQPMTSLISKRLIYNGKRVSKLNFPTAQGVHFVEMSFLSTFDDAIHVSMDVSLLFYLHDLILSYMKEQETSLGMSSNRLSSRSSLMEREAGNEPQATVTKTEQAIKKEEKYREFRVKIWRLEPRISLLSWAGKRMEPVSIDWVLEKLGFTHANMTIPKWVQRGALDPMDYTLAVVMEHLLVNMKVDQDDEE</sequence>
<feature type="transmembrane region" description="Helical" evidence="2">
    <location>
        <begin position="79"/>
        <end position="97"/>
    </location>
</feature>
<feature type="region of interest" description="Disordered" evidence="1">
    <location>
        <begin position="3714"/>
        <end position="3749"/>
    </location>
</feature>
<dbReference type="GO" id="GO:0098793">
    <property type="term" value="C:presynapse"/>
    <property type="evidence" value="ECO:0007669"/>
    <property type="project" value="GOC"/>
</dbReference>
<dbReference type="SMART" id="SM01220">
    <property type="entry name" value="FSA_C"/>
    <property type="match status" value="1"/>
</dbReference>
<dbReference type="GO" id="GO:0048488">
    <property type="term" value="P:synaptic vesicle endocytosis"/>
    <property type="evidence" value="ECO:0007669"/>
    <property type="project" value="TreeGrafter"/>
</dbReference>
<accession>A0A7M5XA76</accession>
<feature type="compositionally biased region" description="Basic and acidic residues" evidence="1">
    <location>
        <begin position="3461"/>
        <end position="3472"/>
    </location>
</feature>
<feature type="compositionally biased region" description="Polar residues" evidence="1">
    <location>
        <begin position="1760"/>
        <end position="1777"/>
    </location>
</feature>
<feature type="region of interest" description="Disordered" evidence="1">
    <location>
        <begin position="2488"/>
        <end position="2526"/>
    </location>
</feature>
<keyword evidence="5" id="KW-1185">Reference proteome</keyword>
<feature type="region of interest" description="Disordered" evidence="1">
    <location>
        <begin position="2156"/>
        <end position="2227"/>
    </location>
</feature>
<feature type="compositionally biased region" description="Low complexity" evidence="1">
    <location>
        <begin position="4161"/>
        <end position="4175"/>
    </location>
</feature>
<feature type="region of interest" description="Disordered" evidence="1">
    <location>
        <begin position="3789"/>
        <end position="3809"/>
    </location>
</feature>
<evidence type="ECO:0000256" key="1">
    <source>
        <dbReference type="SAM" id="MobiDB-lite"/>
    </source>
</evidence>
<dbReference type="GeneID" id="136823468"/>
<feature type="transmembrane region" description="Helical" evidence="2">
    <location>
        <begin position="37"/>
        <end position="58"/>
    </location>
</feature>
<evidence type="ECO:0000259" key="3">
    <source>
        <dbReference type="SMART" id="SM01220"/>
    </source>
</evidence>
<feature type="compositionally biased region" description="Polar residues" evidence="1">
    <location>
        <begin position="2206"/>
        <end position="2216"/>
    </location>
</feature>